<evidence type="ECO:0000256" key="2">
    <source>
        <dbReference type="ARBA" id="ARBA00022475"/>
    </source>
</evidence>
<evidence type="ECO:0000259" key="8">
    <source>
        <dbReference type="Pfam" id="PF02687"/>
    </source>
</evidence>
<protein>
    <submittedName>
        <fullName evidence="10">Putative ABC transport system permease protein</fullName>
    </submittedName>
</protein>
<accession>A0A420W8Y8</accession>
<evidence type="ECO:0000256" key="5">
    <source>
        <dbReference type="ARBA" id="ARBA00023136"/>
    </source>
</evidence>
<dbReference type="PANTHER" id="PTHR30572:SF4">
    <property type="entry name" value="ABC TRANSPORTER PERMEASE YTRF"/>
    <property type="match status" value="1"/>
</dbReference>
<dbReference type="Pfam" id="PF12704">
    <property type="entry name" value="MacB_PCD"/>
    <property type="match status" value="1"/>
</dbReference>
<keyword evidence="2" id="KW-1003">Cell membrane</keyword>
<evidence type="ECO:0000256" key="7">
    <source>
        <dbReference type="SAM" id="Phobius"/>
    </source>
</evidence>
<evidence type="ECO:0000256" key="1">
    <source>
        <dbReference type="ARBA" id="ARBA00004651"/>
    </source>
</evidence>
<evidence type="ECO:0000256" key="4">
    <source>
        <dbReference type="ARBA" id="ARBA00022989"/>
    </source>
</evidence>
<dbReference type="Proteomes" id="UP000280881">
    <property type="component" value="Unassembled WGS sequence"/>
</dbReference>
<dbReference type="OrthoDB" id="9770099at2"/>
<proteinExistence type="inferred from homology"/>
<dbReference type="GO" id="GO:0005886">
    <property type="term" value="C:plasma membrane"/>
    <property type="evidence" value="ECO:0007669"/>
    <property type="project" value="UniProtKB-SubCell"/>
</dbReference>
<keyword evidence="3 7" id="KW-0812">Transmembrane</keyword>
<comment type="subcellular location">
    <subcellularLocation>
        <location evidence="1">Cell membrane</location>
        <topology evidence="1">Multi-pass membrane protein</topology>
    </subcellularLocation>
</comment>
<keyword evidence="5 7" id="KW-0472">Membrane</keyword>
<keyword evidence="11" id="KW-1185">Reference proteome</keyword>
<dbReference type="GO" id="GO:0022857">
    <property type="term" value="F:transmembrane transporter activity"/>
    <property type="evidence" value="ECO:0007669"/>
    <property type="project" value="TreeGrafter"/>
</dbReference>
<evidence type="ECO:0000256" key="6">
    <source>
        <dbReference type="ARBA" id="ARBA00038076"/>
    </source>
</evidence>
<name>A0A420W8Y8_9BACT</name>
<feature type="transmembrane region" description="Helical" evidence="7">
    <location>
        <begin position="269"/>
        <end position="296"/>
    </location>
</feature>
<dbReference type="InterPro" id="IPR050250">
    <property type="entry name" value="Macrolide_Exporter_MacB"/>
</dbReference>
<feature type="transmembrane region" description="Helical" evidence="7">
    <location>
        <begin position="20"/>
        <end position="41"/>
    </location>
</feature>
<dbReference type="RefSeq" id="WP_121170025.1">
    <property type="nucleotide sequence ID" value="NZ_RBIE01000001.1"/>
</dbReference>
<comment type="similarity">
    <text evidence="6">Belongs to the ABC-4 integral membrane protein family.</text>
</comment>
<evidence type="ECO:0000313" key="11">
    <source>
        <dbReference type="Proteomes" id="UP000280881"/>
    </source>
</evidence>
<dbReference type="AlphaFoldDB" id="A0A420W8Y8"/>
<dbReference type="EMBL" id="RBIE01000001">
    <property type="protein sequence ID" value="RKQ63791.1"/>
    <property type="molecule type" value="Genomic_DNA"/>
</dbReference>
<dbReference type="InterPro" id="IPR003838">
    <property type="entry name" value="ABC3_permease_C"/>
</dbReference>
<reference evidence="10 11" key="1">
    <citation type="submission" date="2018-10" db="EMBL/GenBank/DDBJ databases">
        <title>Genomic Encyclopedia of Type Strains, Phase IV (KMG-IV): sequencing the most valuable type-strain genomes for metagenomic binning, comparative biology and taxonomic classification.</title>
        <authorList>
            <person name="Goeker M."/>
        </authorList>
    </citation>
    <scope>NUCLEOTIDE SEQUENCE [LARGE SCALE GENOMIC DNA]</scope>
    <source>
        <strain evidence="10 11">DSM 15521</strain>
    </source>
</reference>
<dbReference type="PANTHER" id="PTHR30572">
    <property type="entry name" value="MEMBRANE COMPONENT OF TRANSPORTER-RELATED"/>
    <property type="match status" value="1"/>
</dbReference>
<feature type="domain" description="ABC3 transporter permease C-terminal" evidence="8">
    <location>
        <begin position="275"/>
        <end position="388"/>
    </location>
</feature>
<evidence type="ECO:0000313" key="10">
    <source>
        <dbReference type="EMBL" id="RKQ63791.1"/>
    </source>
</evidence>
<feature type="transmembrane region" description="Helical" evidence="7">
    <location>
        <begin position="354"/>
        <end position="378"/>
    </location>
</feature>
<keyword evidence="4 7" id="KW-1133">Transmembrane helix</keyword>
<gene>
    <name evidence="10" type="ORF">C7457_0673</name>
</gene>
<evidence type="ECO:0000256" key="3">
    <source>
        <dbReference type="ARBA" id="ARBA00022692"/>
    </source>
</evidence>
<sequence>MKLFILKELISSLLYSKVRTVFGVLGILFGVVSLVLIVAAIEGSSLQAKKVIEKLGPDSVLIISGSVKRGPRSSFQNLSLKDVAQIQKLEGIFALTYGIVKPTMISNGENPKFSSVFGVGENWFTSWNYRIELGRGFTEEDFRELRKVAVVGHDVSDFFWPGKNPIGKIILVGKTPLKVVGVYEKKGKTPNGHNLDNRLFTPYRVFDKTIEKTYDKVSVIRFRVLNLNDYDRIVEETRKILLRNHKPDEFMIITPVVVKKFLSMLSATLALFLGIASLTALVVGGFVLSSIFYVNVYTREWEVGLRKALGATKKEVTYFFLSESLIVAVISSVAGSLIGILAIKWILPKLNIPVVYPIKAFIIAPLFAVAVSLFAVYFPARKAAGFEPVRALRKKA</sequence>
<evidence type="ECO:0000259" key="9">
    <source>
        <dbReference type="Pfam" id="PF12704"/>
    </source>
</evidence>
<dbReference type="Pfam" id="PF02687">
    <property type="entry name" value="FtsX"/>
    <property type="match status" value="1"/>
</dbReference>
<organism evidence="10 11">
    <name type="scientific">Thermovibrio guaymasensis</name>
    <dbReference type="NCBI Taxonomy" id="240167"/>
    <lineage>
        <taxon>Bacteria</taxon>
        <taxon>Pseudomonadati</taxon>
        <taxon>Aquificota</taxon>
        <taxon>Aquificia</taxon>
        <taxon>Desulfurobacteriales</taxon>
        <taxon>Desulfurobacteriaceae</taxon>
        <taxon>Thermovibrio</taxon>
    </lineage>
</organism>
<dbReference type="InterPro" id="IPR025857">
    <property type="entry name" value="MacB_PCD"/>
</dbReference>
<feature type="transmembrane region" description="Helical" evidence="7">
    <location>
        <begin position="316"/>
        <end position="342"/>
    </location>
</feature>
<feature type="domain" description="MacB-like periplasmic core" evidence="9">
    <location>
        <begin position="24"/>
        <end position="214"/>
    </location>
</feature>
<comment type="caution">
    <text evidence="10">The sequence shown here is derived from an EMBL/GenBank/DDBJ whole genome shotgun (WGS) entry which is preliminary data.</text>
</comment>